<accession>A0A0C6FIS1</accession>
<sequence length="162" mass="17754">MMEALTVPRCPDVVLSDFGAFFEEQRRRREASPVSEAQPDAALSDEDARRVALLRGIAAEVLEAASAQLAPHGVLVERGPSLRGRPDFEQAYTQFMLINRQTGRASDVYVMSITDAGYFLASACDPRLDHDHNDRQVTHCAASALTCDVVARVMKDAILHVA</sequence>
<organism evidence="1 2">
    <name type="scientific">Methylobacterium aquaticum</name>
    <dbReference type="NCBI Taxonomy" id="270351"/>
    <lineage>
        <taxon>Bacteria</taxon>
        <taxon>Pseudomonadati</taxon>
        <taxon>Pseudomonadota</taxon>
        <taxon>Alphaproteobacteria</taxon>
        <taxon>Hyphomicrobiales</taxon>
        <taxon>Methylobacteriaceae</taxon>
        <taxon>Methylobacterium</taxon>
    </lineage>
</organism>
<dbReference type="OrthoDB" id="7991239at2"/>
<proteinExistence type="predicted"/>
<dbReference type="PATRIC" id="fig|270351.10.peg.3753"/>
<reference evidence="1 2" key="1">
    <citation type="journal article" date="2015" name="Genome Announc.">
        <title>Complete Genome Sequence of Methylobacterium aquaticum Strain 22A, Isolated from Racomitrium japonicum Moss.</title>
        <authorList>
            <person name="Tani A."/>
            <person name="Ogura Y."/>
            <person name="Hayashi T."/>
            <person name="Kimbara K."/>
        </authorList>
    </citation>
    <scope>NUCLEOTIDE SEQUENCE [LARGE SCALE GENOMIC DNA]</scope>
    <source>
        <strain evidence="1 2">MA-22A</strain>
    </source>
</reference>
<dbReference type="Proteomes" id="UP000061432">
    <property type="component" value="Chromosome"/>
</dbReference>
<dbReference type="STRING" id="270351.Maq22A_c19465"/>
<gene>
    <name evidence="1" type="ORF">Maq22A_c19465</name>
</gene>
<dbReference type="AlphaFoldDB" id="A0A0C6FIS1"/>
<name>A0A0C6FIS1_9HYPH</name>
<protein>
    <submittedName>
        <fullName evidence="1">Uncharacterized protein</fullName>
    </submittedName>
</protein>
<dbReference type="KEGG" id="maqu:Maq22A_c19465"/>
<dbReference type="RefSeq" id="WP_060847986.1">
    <property type="nucleotide sequence ID" value="NZ_AP014704.1"/>
</dbReference>
<evidence type="ECO:0000313" key="1">
    <source>
        <dbReference type="EMBL" id="BAQ46957.1"/>
    </source>
</evidence>
<evidence type="ECO:0000313" key="2">
    <source>
        <dbReference type="Proteomes" id="UP000061432"/>
    </source>
</evidence>
<dbReference type="EMBL" id="AP014704">
    <property type="protein sequence ID" value="BAQ46957.1"/>
    <property type="molecule type" value="Genomic_DNA"/>
</dbReference>
<reference evidence="2" key="2">
    <citation type="submission" date="2015-01" db="EMBL/GenBank/DDBJ databases">
        <title>Complete genome sequence of Methylobacterium aquaticum strain 22A.</title>
        <authorList>
            <person name="Tani A."/>
            <person name="Ogura Y."/>
            <person name="Hayashi T."/>
        </authorList>
    </citation>
    <scope>NUCLEOTIDE SEQUENCE [LARGE SCALE GENOMIC DNA]</scope>
    <source>
        <strain evidence="2">MA-22A</strain>
    </source>
</reference>